<dbReference type="Proteomes" id="UP001155241">
    <property type="component" value="Unassembled WGS sequence"/>
</dbReference>
<dbReference type="RefSeq" id="WP_252854142.1">
    <property type="nucleotide sequence ID" value="NZ_JAMXLR010000064.1"/>
</dbReference>
<dbReference type="Pfam" id="PF13287">
    <property type="entry name" value="Fn3_assoc"/>
    <property type="match status" value="1"/>
</dbReference>
<reference evidence="3" key="1">
    <citation type="submission" date="2022-06" db="EMBL/GenBank/DDBJ databases">
        <title>Aeoliella straminimaris, a novel planctomycete from sediments.</title>
        <authorList>
            <person name="Vitorino I.R."/>
            <person name="Lage O.M."/>
        </authorList>
    </citation>
    <scope>NUCLEOTIDE SEQUENCE</scope>
    <source>
        <strain evidence="3">ICT_H6.2</strain>
    </source>
</reference>
<protein>
    <submittedName>
        <fullName evidence="3">CotH kinase family protein</fullName>
    </submittedName>
</protein>
<organism evidence="3 4">
    <name type="scientific">Aeoliella straminimaris</name>
    <dbReference type="NCBI Taxonomy" id="2954799"/>
    <lineage>
        <taxon>Bacteria</taxon>
        <taxon>Pseudomonadati</taxon>
        <taxon>Planctomycetota</taxon>
        <taxon>Planctomycetia</taxon>
        <taxon>Pirellulales</taxon>
        <taxon>Lacipirellulaceae</taxon>
        <taxon>Aeoliella</taxon>
    </lineage>
</organism>
<feature type="domain" description="LTD" evidence="2">
    <location>
        <begin position="22"/>
        <end position="158"/>
    </location>
</feature>
<dbReference type="InterPro" id="IPR036415">
    <property type="entry name" value="Lamin_tail_dom_sf"/>
</dbReference>
<dbReference type="Pfam" id="PF13290">
    <property type="entry name" value="CHB_HEX_C_1"/>
    <property type="match status" value="1"/>
</dbReference>
<dbReference type="SUPFAM" id="SSF63446">
    <property type="entry name" value="Type I dockerin domain"/>
    <property type="match status" value="1"/>
</dbReference>
<evidence type="ECO:0000313" key="3">
    <source>
        <dbReference type="EMBL" id="MCO6046026.1"/>
    </source>
</evidence>
<dbReference type="InterPro" id="IPR018247">
    <property type="entry name" value="EF_Hand_1_Ca_BS"/>
</dbReference>
<sequence length="1168" mass="127249">MRRVSGEGVNRITRRRSARLGFETLEPRHLLTAANLEITEFMATNVSTLASGDSSYDDWIEIHNADSTAVNLGDYYLTDNLGNLTKWSLPSVSLPAGGYLVVFASAPVDFDGNAIDNKIDGLGYYHTNFKLDSKGEELALTYEDPGSSLVSIVHQYEPDFPAQYPDVSYGIASDSQIRYFGAPTPGGPNGAGLQGVVADTKFSVDRGFYDAPVQVEITSDTPDAVIYYTTDGSEPGPGSGELYTGALTIDRTTVLRAVATKAGYLPTNIDTQTYLFLADIVGQTRQDALDAGYPNIWEAANGDFVADYGFDPDVVGQFDADGHPIGGDKFGGVYAAQLAQALTAAPTISIAMDPDDLFLQDNSDVDGIYIDPRQGRNPEPERASSIEWITTDGSAEMQVDSGIQMQGGAFRSHYLTRKHSFRLVFKDEYGPSELTFPVYGSDGVDRFNTLVLKATANDGYSWGASQQTLQYARDQFGHSLQLDMGHASPHDTRVHLYLNGMYWGLYSVQERPDAEFAASYLGSKPDTWDAVHDDEVNSGTPDAWIAMLDKSAQSGSSLSDYMQLQGRNLDGTPSSSVAPLLDVENYIDYLIINVWAGNDDWPHHNFWVGRDRNPLTTEGFQFFLWDFDGVMGNTREWSPLDTWTFNQNFSGVGQAHNYLKSNAEYQLDFADRVHKYFFNEGLLTPEKLIARYQVITDQVEEVLVAESARWGDMHSATPLTPAEWEVERDWLLETYLPQRSSIVMEEMRFYGFYPDTVAPSFAQHGGYVPRGYELAIEAPEGTIYYTLDGTDPRLVGGAVSGSALVYGTQPVEIAGSVTVKARVLQDGEWSALNAAEFTTTVPGDFTTLRVTELQYHPADFASVVDDEDLEYLELLNTDSSPVSLDGIQIAGFASEPYTFDDGQVLQAGERIVVARNPVAFQSIYGTDVRLAPSGYTDRNLSNGGETVTLLGPSGQLIASFSYSDDPPWPTSPDGGGQSLEIIDPLGDASDPTNWRASYYAFGSPGFDGLPIEGDYDSNGVVDQADYSEWKLQFGTPVEIPGTAADGNGDGRVNLADYAIWRNHLGASLAAVTGPIEQYQTAPSMLSTLSSTAVVVPAVDEVFESYDSSRTASATKPSEAALNASAPAVELPLLELEVEDNSTSESLGMVDVGSSEEVAASLEFVWDRL</sequence>
<dbReference type="SUPFAM" id="SSF74853">
    <property type="entry name" value="Lamin A/C globular tail domain"/>
    <property type="match status" value="2"/>
</dbReference>
<evidence type="ECO:0000313" key="4">
    <source>
        <dbReference type="Proteomes" id="UP001155241"/>
    </source>
</evidence>
<dbReference type="InterPro" id="IPR036439">
    <property type="entry name" value="Dockerin_dom_sf"/>
</dbReference>
<dbReference type="AlphaFoldDB" id="A0A9X2FHG5"/>
<dbReference type="InterPro" id="IPR002105">
    <property type="entry name" value="Dockerin_1_rpt"/>
</dbReference>
<dbReference type="Gene3D" id="2.60.40.1260">
    <property type="entry name" value="Lamin Tail domain"/>
    <property type="match status" value="1"/>
</dbReference>
<dbReference type="InterPro" id="IPR001322">
    <property type="entry name" value="Lamin_tail_dom"/>
</dbReference>
<dbReference type="Pfam" id="PF00932">
    <property type="entry name" value="LTD"/>
    <property type="match status" value="2"/>
</dbReference>
<keyword evidence="3" id="KW-0808">Transferase</keyword>
<dbReference type="InterPro" id="IPR059177">
    <property type="entry name" value="GH29D-like_dom"/>
</dbReference>
<gene>
    <name evidence="3" type="ORF">NG895_19170</name>
</gene>
<keyword evidence="4" id="KW-1185">Reference proteome</keyword>
<dbReference type="EMBL" id="JAMXLR010000064">
    <property type="protein sequence ID" value="MCO6046026.1"/>
    <property type="molecule type" value="Genomic_DNA"/>
</dbReference>
<evidence type="ECO:0000256" key="1">
    <source>
        <dbReference type="SAM" id="MobiDB-lite"/>
    </source>
</evidence>
<dbReference type="Gene3D" id="1.10.1330.10">
    <property type="entry name" value="Dockerin domain"/>
    <property type="match status" value="1"/>
</dbReference>
<dbReference type="GO" id="GO:0004553">
    <property type="term" value="F:hydrolase activity, hydrolyzing O-glycosyl compounds"/>
    <property type="evidence" value="ECO:0007669"/>
    <property type="project" value="InterPro"/>
</dbReference>
<comment type="caution">
    <text evidence="3">The sequence shown here is derived from an EMBL/GenBank/DDBJ whole genome shotgun (WGS) entry which is preliminary data.</text>
</comment>
<dbReference type="GO" id="GO:0000272">
    <property type="term" value="P:polysaccharide catabolic process"/>
    <property type="evidence" value="ECO:0007669"/>
    <property type="project" value="InterPro"/>
</dbReference>
<dbReference type="Pfam" id="PF00404">
    <property type="entry name" value="Dockerin_1"/>
    <property type="match status" value="1"/>
</dbReference>
<dbReference type="PROSITE" id="PS51841">
    <property type="entry name" value="LTD"/>
    <property type="match status" value="2"/>
</dbReference>
<dbReference type="GO" id="GO:0016301">
    <property type="term" value="F:kinase activity"/>
    <property type="evidence" value="ECO:0007669"/>
    <property type="project" value="UniProtKB-KW"/>
</dbReference>
<name>A0A9X2FHG5_9BACT</name>
<accession>A0A9X2FHG5</accession>
<dbReference type="PROSITE" id="PS00018">
    <property type="entry name" value="EF_HAND_1"/>
    <property type="match status" value="1"/>
</dbReference>
<keyword evidence="3" id="KW-0418">Kinase</keyword>
<evidence type="ECO:0000259" key="2">
    <source>
        <dbReference type="PROSITE" id="PS51841"/>
    </source>
</evidence>
<dbReference type="InterPro" id="IPR014867">
    <property type="entry name" value="Spore_coat_CotH_CotH2/3/7"/>
</dbReference>
<feature type="domain" description="LTD" evidence="2">
    <location>
        <begin position="833"/>
        <end position="964"/>
    </location>
</feature>
<feature type="region of interest" description="Disordered" evidence="1">
    <location>
        <begin position="966"/>
        <end position="986"/>
    </location>
</feature>
<dbReference type="Pfam" id="PF08757">
    <property type="entry name" value="CotH"/>
    <property type="match status" value="1"/>
</dbReference>
<dbReference type="InterPro" id="IPR026876">
    <property type="entry name" value="Fn3_assoc_repeat"/>
</dbReference>
<proteinExistence type="predicted"/>